<organism evidence="1">
    <name type="scientific">Human immunodeficiency virus type 1</name>
    <name type="common">HIV-1</name>
    <dbReference type="NCBI Taxonomy" id="11676"/>
    <lineage>
        <taxon>Viruses</taxon>
        <taxon>Riboviria</taxon>
        <taxon>Pararnavirae</taxon>
        <taxon>Artverviricota</taxon>
        <taxon>Revtraviricetes</taxon>
        <taxon>Ortervirales</taxon>
        <taxon>Retroviridae</taxon>
        <taxon>Orthoretrovirinae</taxon>
        <taxon>Lentivirus</taxon>
        <taxon>Lentivirus humimdef1</taxon>
    </lineage>
</organism>
<keyword evidence="1" id="KW-0946">Virion</keyword>
<reference evidence="1" key="1">
    <citation type="submission" date="2005-03" db="EMBL/GenBank/DDBJ databases">
        <title>Genetic Diversity of HIV-1 Subtypes Circulating in Northern Kenya.</title>
        <authorList>
            <person name="Khamadi S.A."/>
            <person name="Ochieng W."/>
            <person name="Lihana R.W."/>
            <person name="Kiptoo M.K."/>
            <person name="Kinyua J.G."/>
            <person name="Lagat N."/>
            <person name="Muriuki J."/>
            <person name="Mwangi J."/>
            <person name="Pelle R."/>
            <person name="Muigai A."/>
            <person name="Carter J."/>
            <person name="Yamada R."/>
            <person name="Mpoke S."/>
        </authorList>
    </citation>
    <scope>NUCLEOTIDE SEQUENCE</scope>
    <source>
        <strain evidence="1">MYDH016</strain>
    </source>
</reference>
<keyword evidence="1" id="KW-0261">Viral envelope protein</keyword>
<dbReference type="EMBL" id="AY952786">
    <property type="protein sequence ID" value="AAX55823.1"/>
    <property type="molecule type" value="Genomic_DNA"/>
</dbReference>
<feature type="non-terminal residue" evidence="1">
    <location>
        <position position="1"/>
    </location>
</feature>
<feature type="non-terminal residue" evidence="1">
    <location>
        <position position="102"/>
    </location>
</feature>
<evidence type="ECO:0000313" key="1">
    <source>
        <dbReference type="EMBL" id="AAX55823.1"/>
    </source>
</evidence>
<gene>
    <name evidence="1" type="primary">env</name>
</gene>
<name>Q58GR1_HV1</name>
<proteinExistence type="predicted"/>
<dbReference type="GO" id="GO:0019031">
    <property type="term" value="C:viral envelope"/>
    <property type="evidence" value="ECO:0007669"/>
    <property type="project" value="UniProtKB-KW"/>
</dbReference>
<accession>Q58GR1</accession>
<protein>
    <submittedName>
        <fullName evidence="1">Envelope glycoprotein</fullName>
    </submittedName>
</protein>
<sequence length="102" mass="11410">PTQLSVVWIYSLSCCCEDLPLSRLAHVMVLCTRRLSQLTGSSTRNFSKHVSHLPAYSASLHSGDWHANQQCMPLPFQGSETASSREPIITNTKFKHHNAFDP</sequence>
<organismHost>
    <name type="scientific">Homo sapiens</name>
    <name type="common">Human</name>
    <dbReference type="NCBI Taxonomy" id="9606"/>
</organismHost>